<dbReference type="InterPro" id="IPR032803">
    <property type="entry name" value="PLDc_3"/>
</dbReference>
<keyword evidence="3" id="KW-0472">Membrane</keyword>
<dbReference type="GO" id="GO:0003824">
    <property type="term" value="F:catalytic activity"/>
    <property type="evidence" value="ECO:0007669"/>
    <property type="project" value="InterPro"/>
</dbReference>
<evidence type="ECO:0000259" key="4">
    <source>
        <dbReference type="PROSITE" id="PS50035"/>
    </source>
</evidence>
<dbReference type="Proteomes" id="UP001353858">
    <property type="component" value="Unassembled WGS sequence"/>
</dbReference>
<dbReference type="PANTHER" id="PTHR10185">
    <property type="entry name" value="PHOSPHOLIPASE D - RELATED"/>
    <property type="match status" value="1"/>
</dbReference>
<dbReference type="PROSITE" id="PS50035">
    <property type="entry name" value="PLD"/>
    <property type="match status" value="2"/>
</dbReference>
<evidence type="ECO:0000313" key="5">
    <source>
        <dbReference type="EMBL" id="KAK4881376.1"/>
    </source>
</evidence>
<dbReference type="Pfam" id="PF13918">
    <property type="entry name" value="PLDc_3"/>
    <property type="match status" value="1"/>
</dbReference>
<keyword evidence="3" id="KW-0812">Transmembrane</keyword>
<evidence type="ECO:0000313" key="6">
    <source>
        <dbReference type="Proteomes" id="UP001353858"/>
    </source>
</evidence>
<dbReference type="CDD" id="cd09106">
    <property type="entry name" value="PLDc_vPLD3_4_5_like_1"/>
    <property type="match status" value="1"/>
</dbReference>
<dbReference type="EMBL" id="JARPUR010000002">
    <property type="protein sequence ID" value="KAK4881376.1"/>
    <property type="molecule type" value="Genomic_DNA"/>
</dbReference>
<protein>
    <recommendedName>
        <fullName evidence="4">PLD phosphodiesterase domain-containing protein</fullName>
    </recommendedName>
</protein>
<dbReference type="CDD" id="cd09107">
    <property type="entry name" value="PLDc_vPLD3_4_5_like_2"/>
    <property type="match status" value="1"/>
</dbReference>
<keyword evidence="6" id="KW-1185">Reference proteome</keyword>
<feature type="domain" description="PLD phosphodiesterase" evidence="4">
    <location>
        <begin position="521"/>
        <end position="547"/>
    </location>
</feature>
<keyword evidence="3" id="KW-1133">Transmembrane helix</keyword>
<evidence type="ECO:0000256" key="2">
    <source>
        <dbReference type="SAM" id="MobiDB-lite"/>
    </source>
</evidence>
<dbReference type="Pfam" id="PF00614">
    <property type="entry name" value="PLDc"/>
    <property type="match status" value="1"/>
</dbReference>
<evidence type="ECO:0000256" key="3">
    <source>
        <dbReference type="SAM" id="Phobius"/>
    </source>
</evidence>
<sequence>MPHFWEHFAKGSPKHRNLQDGLFQIATQTCSLLVQVNNTNNISYGNHSTNIHCNTLEQPQPSCSSTSTRDKHEQLLVLLPPTSGRNPKYKPGALGKPRLSTVLESPTGTGHDEENDIWSQTYMLPGEGDHTALKRWGQKQAWCKPSCIPISIILILIFLVVLLPLLDHAMEKADAEIIPMISGSPPDACSVSLVESIPEGLMYPSNATIYPSTYDTWLDLINSTQRTIEIASFYWTLRQSEVYPDPSSSKGEDVFQALLNAGLNKRIKIKIAQNVPSQSNPNTDTEYLVKRKAAEVRNLNFPQLLGASGVLHTKLWIIDRTHFYLGSANMDWRSLTQVKEMGVVVRNCSSLTEDIAKIFDVYWTLGLPGAKVPSHWPSYLQTQFNMNTPMNLILYNDTFQTYISSSPPPLSPIGRTDDLEAIINIIQKAEKFVYISLMDYFPLTIYTPKIEFWPAIDNAIRTAAVNKLDVRLLISKWNKTRSSQYNFLKSLADINNSYPKVRIEVRHFIVPATTEQAKIPFARVNHNKYMVTDNTAYIGTSNWSGDYFIDTAGIGVIIHDPVYNRNDSHITIRSQLQTVFERDWYSNYSFPLS</sequence>
<organism evidence="5 6">
    <name type="scientific">Aquatica leii</name>
    <dbReference type="NCBI Taxonomy" id="1421715"/>
    <lineage>
        <taxon>Eukaryota</taxon>
        <taxon>Metazoa</taxon>
        <taxon>Ecdysozoa</taxon>
        <taxon>Arthropoda</taxon>
        <taxon>Hexapoda</taxon>
        <taxon>Insecta</taxon>
        <taxon>Pterygota</taxon>
        <taxon>Neoptera</taxon>
        <taxon>Endopterygota</taxon>
        <taxon>Coleoptera</taxon>
        <taxon>Polyphaga</taxon>
        <taxon>Elateriformia</taxon>
        <taxon>Elateroidea</taxon>
        <taxon>Lampyridae</taxon>
        <taxon>Luciolinae</taxon>
        <taxon>Aquatica</taxon>
    </lineage>
</organism>
<feature type="domain" description="PLD phosphodiesterase" evidence="4">
    <location>
        <begin position="307"/>
        <end position="334"/>
    </location>
</feature>
<accession>A0AAN7PIS0</accession>
<dbReference type="AlphaFoldDB" id="A0AAN7PIS0"/>
<dbReference type="InterPro" id="IPR050874">
    <property type="entry name" value="Diverse_PLD-related"/>
</dbReference>
<evidence type="ECO:0000256" key="1">
    <source>
        <dbReference type="ARBA" id="ARBA00008664"/>
    </source>
</evidence>
<reference evidence="6" key="1">
    <citation type="submission" date="2023-01" db="EMBL/GenBank/DDBJ databases">
        <title>Key to firefly adult light organ development and bioluminescence: homeobox transcription factors regulate luciferase expression and transportation to peroxisome.</title>
        <authorList>
            <person name="Fu X."/>
        </authorList>
    </citation>
    <scope>NUCLEOTIDE SEQUENCE [LARGE SCALE GENOMIC DNA]</scope>
</reference>
<comment type="similarity">
    <text evidence="1">Belongs to the phospholipase D family.</text>
</comment>
<gene>
    <name evidence="5" type="ORF">RN001_004695</name>
</gene>
<proteinExistence type="inferred from homology"/>
<dbReference type="SUPFAM" id="SSF56024">
    <property type="entry name" value="Phospholipase D/nuclease"/>
    <property type="match status" value="2"/>
</dbReference>
<dbReference type="InterPro" id="IPR001736">
    <property type="entry name" value="PLipase_D/transphosphatidylase"/>
</dbReference>
<dbReference type="SMART" id="SM00155">
    <property type="entry name" value="PLDc"/>
    <property type="match status" value="2"/>
</dbReference>
<name>A0AAN7PIS0_9COLE</name>
<comment type="caution">
    <text evidence="5">The sequence shown here is derived from an EMBL/GenBank/DDBJ whole genome shotgun (WGS) entry which is preliminary data.</text>
</comment>
<dbReference type="PANTHER" id="PTHR10185:SF17">
    <property type="entry name" value="GM01519P-RELATED"/>
    <property type="match status" value="1"/>
</dbReference>
<feature type="transmembrane region" description="Helical" evidence="3">
    <location>
        <begin position="148"/>
        <end position="166"/>
    </location>
</feature>
<dbReference type="Gene3D" id="3.30.870.10">
    <property type="entry name" value="Endonuclease Chain A"/>
    <property type="match status" value="2"/>
</dbReference>
<feature type="region of interest" description="Disordered" evidence="2">
    <location>
        <begin position="87"/>
        <end position="114"/>
    </location>
</feature>